<dbReference type="EMBL" id="HBGA01008890">
    <property type="protein sequence ID" value="CAD8992174.1"/>
    <property type="molecule type" value="Transcribed_RNA"/>
</dbReference>
<gene>
    <name evidence="1" type="ORF">EGYM00392_LOCUS3221</name>
</gene>
<accession>A0A7S1HV34</accession>
<sequence length="119" mass="13451">MLCGCKLVLFDTYLCNPQVAGLLVSPCIHSNVNHLTYVPWGSAPGSPYFCYGFWFVRPYRPYIYQSGGYDSTPETPSSQSRKELHIAVYHQARLMQTEKCASEVCKTLFSTHFDAAEAR</sequence>
<proteinExistence type="predicted"/>
<protein>
    <submittedName>
        <fullName evidence="1">Uncharacterized protein</fullName>
    </submittedName>
</protein>
<name>A0A7S1HV34_9EUGL</name>
<reference evidence="1" key="1">
    <citation type="submission" date="2021-01" db="EMBL/GenBank/DDBJ databases">
        <authorList>
            <person name="Corre E."/>
            <person name="Pelletier E."/>
            <person name="Niang G."/>
            <person name="Scheremetjew M."/>
            <person name="Finn R."/>
            <person name="Kale V."/>
            <person name="Holt S."/>
            <person name="Cochrane G."/>
            <person name="Meng A."/>
            <person name="Brown T."/>
            <person name="Cohen L."/>
        </authorList>
    </citation>
    <scope>NUCLEOTIDE SEQUENCE</scope>
    <source>
        <strain evidence="1">NIES-381</strain>
    </source>
</reference>
<dbReference type="AlphaFoldDB" id="A0A7S1HV34"/>
<evidence type="ECO:0000313" key="1">
    <source>
        <dbReference type="EMBL" id="CAD8992174.1"/>
    </source>
</evidence>
<organism evidence="1">
    <name type="scientific">Eutreptiella gymnastica</name>
    <dbReference type="NCBI Taxonomy" id="73025"/>
    <lineage>
        <taxon>Eukaryota</taxon>
        <taxon>Discoba</taxon>
        <taxon>Euglenozoa</taxon>
        <taxon>Euglenida</taxon>
        <taxon>Spirocuta</taxon>
        <taxon>Euglenophyceae</taxon>
        <taxon>Eutreptiales</taxon>
        <taxon>Eutreptiaceae</taxon>
        <taxon>Eutreptiella</taxon>
    </lineage>
</organism>